<dbReference type="AlphaFoldDB" id="A0A6J4V8M4"/>
<reference evidence="3" key="1">
    <citation type="submission" date="2020-02" db="EMBL/GenBank/DDBJ databases">
        <authorList>
            <person name="Meier V. D."/>
        </authorList>
    </citation>
    <scope>NUCLEOTIDE SEQUENCE</scope>
    <source>
        <strain evidence="3">AVDCRST_MAG19</strain>
    </source>
</reference>
<feature type="transmembrane region" description="Helical" evidence="1">
    <location>
        <begin position="279"/>
        <end position="301"/>
    </location>
</feature>
<protein>
    <recommendedName>
        <fullName evidence="2">DUF7847 domain-containing protein</fullName>
    </recommendedName>
</protein>
<feature type="transmembrane region" description="Helical" evidence="1">
    <location>
        <begin position="125"/>
        <end position="149"/>
    </location>
</feature>
<feature type="domain" description="DUF7847" evidence="2">
    <location>
        <begin position="74"/>
        <end position="275"/>
    </location>
</feature>
<accession>A0A6J4V8M4</accession>
<keyword evidence="1" id="KW-0472">Membrane</keyword>
<proteinExistence type="predicted"/>
<dbReference type="Pfam" id="PF25231">
    <property type="entry name" value="DUF7847"/>
    <property type="match status" value="1"/>
</dbReference>
<dbReference type="InterPro" id="IPR057169">
    <property type="entry name" value="DUF7847"/>
</dbReference>
<evidence type="ECO:0000256" key="1">
    <source>
        <dbReference type="SAM" id="Phobius"/>
    </source>
</evidence>
<gene>
    <name evidence="3" type="ORF">AVDCRST_MAG19-2857</name>
</gene>
<sequence>MQRGAGRDARSGPPGIFETIAAAMSALLVQPLPLVVPIALDLYLSGGARLSPAPVVDPLRRWLARQDGADAAGLVDGLERLARNGDLATVAAAFLPSLLVDGAAAGNVPWQRPSVDLGGSAVTLLSAVGLLGLGIWGAMAFGTMLARLAKGRAPLGDRFLRASGLATIRYVGFLALFALATAAVVVPLAIVGAVFEVVGLTALVGLVVAALVVPAIAAYVLLAFVGEAIVVAEVGPLRACSLSFGVVRRNPWPTIGLLLVLLIGSAAVARLGGQLAGSLPGLLLAVVAYAFVATGLALARIQFFADRLRRWRADLVPPPMPMT</sequence>
<keyword evidence="1" id="KW-1133">Transmembrane helix</keyword>
<feature type="transmembrane region" description="Helical" evidence="1">
    <location>
        <begin position="170"/>
        <end position="195"/>
    </location>
</feature>
<organism evidence="3">
    <name type="scientific">uncultured Thermomicrobiales bacterium</name>
    <dbReference type="NCBI Taxonomy" id="1645740"/>
    <lineage>
        <taxon>Bacteria</taxon>
        <taxon>Pseudomonadati</taxon>
        <taxon>Thermomicrobiota</taxon>
        <taxon>Thermomicrobia</taxon>
        <taxon>Thermomicrobiales</taxon>
        <taxon>environmental samples</taxon>
    </lineage>
</organism>
<evidence type="ECO:0000259" key="2">
    <source>
        <dbReference type="Pfam" id="PF25231"/>
    </source>
</evidence>
<keyword evidence="1" id="KW-0812">Transmembrane</keyword>
<dbReference type="EMBL" id="CADCWL010000146">
    <property type="protein sequence ID" value="CAA9571785.1"/>
    <property type="molecule type" value="Genomic_DNA"/>
</dbReference>
<name>A0A6J4V8M4_9BACT</name>
<feature type="transmembrane region" description="Helical" evidence="1">
    <location>
        <begin position="201"/>
        <end position="231"/>
    </location>
</feature>
<feature type="transmembrane region" description="Helical" evidence="1">
    <location>
        <begin position="87"/>
        <end position="105"/>
    </location>
</feature>
<evidence type="ECO:0000313" key="3">
    <source>
        <dbReference type="EMBL" id="CAA9571785.1"/>
    </source>
</evidence>
<feature type="transmembrane region" description="Helical" evidence="1">
    <location>
        <begin position="252"/>
        <end position="273"/>
    </location>
</feature>